<feature type="compositionally biased region" description="Basic and acidic residues" evidence="6">
    <location>
        <begin position="607"/>
        <end position="621"/>
    </location>
</feature>
<dbReference type="PANTHER" id="PTHR12911">
    <property type="entry name" value="SAD1/UNC-84-LIKE PROTEIN-RELATED"/>
    <property type="match status" value="1"/>
</dbReference>
<evidence type="ECO:0000256" key="2">
    <source>
        <dbReference type="ARBA" id="ARBA00022692"/>
    </source>
</evidence>
<evidence type="ECO:0000256" key="4">
    <source>
        <dbReference type="ARBA" id="ARBA00023136"/>
    </source>
</evidence>
<feature type="compositionally biased region" description="Low complexity" evidence="6">
    <location>
        <begin position="75"/>
        <end position="88"/>
    </location>
</feature>
<comment type="subcellular location">
    <subcellularLocation>
        <location evidence="1">Membrane</location>
    </subcellularLocation>
</comment>
<feature type="compositionally biased region" description="Polar residues" evidence="6">
    <location>
        <begin position="42"/>
        <end position="51"/>
    </location>
</feature>
<feature type="compositionally biased region" description="Pro residues" evidence="6">
    <location>
        <begin position="200"/>
        <end position="212"/>
    </location>
</feature>
<keyword evidence="9" id="KW-1185">Reference proteome</keyword>
<dbReference type="Proteomes" id="UP000078237">
    <property type="component" value="Unassembled WGS sequence"/>
</dbReference>
<dbReference type="AlphaFoldDB" id="A0A175W4K9"/>
<dbReference type="OrthoDB" id="342281at2759"/>
<feature type="compositionally biased region" description="Low complexity" evidence="6">
    <location>
        <begin position="9"/>
        <end position="27"/>
    </location>
</feature>
<keyword evidence="2" id="KW-0812">Transmembrane</keyword>
<feature type="region of interest" description="Disordered" evidence="6">
    <location>
        <begin position="600"/>
        <end position="621"/>
    </location>
</feature>
<organism evidence="8 9">
    <name type="scientific">Madurella mycetomatis</name>
    <dbReference type="NCBI Taxonomy" id="100816"/>
    <lineage>
        <taxon>Eukaryota</taxon>
        <taxon>Fungi</taxon>
        <taxon>Dikarya</taxon>
        <taxon>Ascomycota</taxon>
        <taxon>Pezizomycotina</taxon>
        <taxon>Sordariomycetes</taxon>
        <taxon>Sordariomycetidae</taxon>
        <taxon>Sordariales</taxon>
        <taxon>Sordariales incertae sedis</taxon>
        <taxon>Madurella</taxon>
    </lineage>
</organism>
<sequence>MAPRRSARRATASPSPAPATRASTPGSARGGPLRATPLPAKYSTSYGSPLTQLPDRGADNLAAEARRRTKEQARAARAARAGSRGSTASPEPPVIHPTVEEAPPEPEVVASDEDLPDVPAARLPPTAARKRARDDQETEARVEKERKERDTRLRRERSEEARIRRNQKLAEAQAAAEADTQEKQRLAEQAARDEAIRAAMPPPPHQPVPRPPAMSMLTPASATLPNGVGDRPESARSYVEEGGVFIDATIQTPTRPPLEEVRQPGPRRPQPPPSKSTAEAPAIVPSEQTSPPSVLRKSPRRPTKTPQHPEERPPSPKHQRRRPEPTVNETPSHVDKDQPRHKSRTGSAVTSALNPQLSSRLKPLPRAKHLDLGYGSKIDREIPTEVEETPTEVYVDRRPYRDNIVRLLNPWSALKVLACGFLMLHLIRFAHILARPDMFESPILSVNWYGWRDWTRNVGQFFPSPLLHPLGVLTNGQYNDLKSYLDERTTSTEAALDNLRDIIPKVVSVQRDKRTGKIAVSDEFWLALRDRLHRDQSILTLDEKNRISEKHWDALQNRLKSVDLTGKTLSTSDVEDMIKRLAPQAWEKWVQSNERKVADILGRAQGKGRDKGRSSSKQDDEVVVTREEFMRELNEHLSKSQKQFDKEMESHRLEIEKLMRQVKDAASAAGIAKKEITSLVQRAVNKAVGELQLKIASKTGAASIVAALGRQVNHFGPGNGAAIDLSLTSPTYQIINKPPIGSKKWLKSMRNMPQFQHEKIHALTPWVDAGHCWCAGIRAANGSNIPADVAVRLAQVVIPQYVVLEHIDPAATNDPLARPKDIEVWAAFDEPARLERVLDWMAAKFPEIEPGHRWVAQGLAKIGEFRYAYKDADAGIYIHKLSDELQTMDAATDLVAVRAITNYGAEDHTCFYRIRMYGSAADLDENESKNP</sequence>
<accession>A0A175W4K9</accession>
<dbReference type="GO" id="GO:0043495">
    <property type="term" value="F:protein-membrane adaptor activity"/>
    <property type="evidence" value="ECO:0007669"/>
    <property type="project" value="TreeGrafter"/>
</dbReference>
<dbReference type="InterPro" id="IPR045119">
    <property type="entry name" value="SUN1-5"/>
</dbReference>
<evidence type="ECO:0000256" key="1">
    <source>
        <dbReference type="ARBA" id="ARBA00004370"/>
    </source>
</evidence>
<reference evidence="8 9" key="1">
    <citation type="journal article" date="2016" name="Genome Announc.">
        <title>Genome Sequence of Madurella mycetomatis mm55, Isolated from a Human Mycetoma Case in Sudan.</title>
        <authorList>
            <person name="Smit S."/>
            <person name="Derks M.F."/>
            <person name="Bervoets S."/>
            <person name="Fahal A."/>
            <person name="van Leeuwen W."/>
            <person name="van Belkum A."/>
            <person name="van de Sande W.W."/>
        </authorList>
    </citation>
    <scope>NUCLEOTIDE SEQUENCE [LARGE SCALE GENOMIC DNA]</scope>
    <source>
        <strain evidence="9">mm55</strain>
    </source>
</reference>
<dbReference type="STRING" id="100816.A0A175W4K9"/>
<evidence type="ECO:0000256" key="5">
    <source>
        <dbReference type="SAM" id="Coils"/>
    </source>
</evidence>
<feature type="compositionally biased region" description="Basic and acidic residues" evidence="6">
    <location>
        <begin position="180"/>
        <end position="196"/>
    </location>
</feature>
<dbReference type="Gene3D" id="2.60.120.260">
    <property type="entry name" value="Galactose-binding domain-like"/>
    <property type="match status" value="1"/>
</dbReference>
<name>A0A175W4K9_9PEZI</name>
<keyword evidence="4" id="KW-0472">Membrane</keyword>
<dbReference type="EMBL" id="LCTW02000121">
    <property type="protein sequence ID" value="KXX78399.1"/>
    <property type="molecule type" value="Genomic_DNA"/>
</dbReference>
<dbReference type="GO" id="GO:0034993">
    <property type="term" value="C:meiotic nuclear membrane microtubule tethering complex"/>
    <property type="evidence" value="ECO:0007669"/>
    <property type="project" value="TreeGrafter"/>
</dbReference>
<keyword evidence="5" id="KW-0175">Coiled coil</keyword>
<feature type="coiled-coil region" evidence="5">
    <location>
        <begin position="641"/>
        <end position="668"/>
    </location>
</feature>
<evidence type="ECO:0000256" key="3">
    <source>
        <dbReference type="ARBA" id="ARBA00022989"/>
    </source>
</evidence>
<comment type="caution">
    <text evidence="8">The sequence shown here is derived from an EMBL/GenBank/DDBJ whole genome shotgun (WGS) entry which is preliminary data.</text>
</comment>
<feature type="compositionally biased region" description="Polar residues" evidence="6">
    <location>
        <begin position="345"/>
        <end position="359"/>
    </location>
</feature>
<feature type="domain" description="SUN" evidence="7">
    <location>
        <begin position="720"/>
        <end position="921"/>
    </location>
</feature>
<keyword evidence="3" id="KW-1133">Transmembrane helix</keyword>
<dbReference type="PROSITE" id="PS51469">
    <property type="entry name" value="SUN"/>
    <property type="match status" value="1"/>
</dbReference>
<feature type="compositionally biased region" description="Basic and acidic residues" evidence="6">
    <location>
        <begin position="64"/>
        <end position="74"/>
    </location>
</feature>
<evidence type="ECO:0000256" key="6">
    <source>
        <dbReference type="SAM" id="MobiDB-lite"/>
    </source>
</evidence>
<dbReference type="VEuPathDB" id="FungiDB:MMYC01_205874"/>
<protein>
    <recommendedName>
        <fullName evidence="7">SUN domain-containing protein</fullName>
    </recommendedName>
</protein>
<gene>
    <name evidence="8" type="ORF">MMYC01_205874</name>
</gene>
<proteinExistence type="predicted"/>
<evidence type="ECO:0000313" key="9">
    <source>
        <dbReference type="Proteomes" id="UP000078237"/>
    </source>
</evidence>
<feature type="region of interest" description="Disordered" evidence="6">
    <location>
        <begin position="1"/>
        <end position="365"/>
    </location>
</feature>
<evidence type="ECO:0000259" key="7">
    <source>
        <dbReference type="PROSITE" id="PS51469"/>
    </source>
</evidence>
<feature type="compositionally biased region" description="Basic and acidic residues" evidence="6">
    <location>
        <begin position="132"/>
        <end position="163"/>
    </location>
</feature>
<dbReference type="PANTHER" id="PTHR12911:SF8">
    <property type="entry name" value="KLAROID PROTEIN-RELATED"/>
    <property type="match status" value="1"/>
</dbReference>
<dbReference type="InterPro" id="IPR012919">
    <property type="entry name" value="SUN_dom"/>
</dbReference>
<evidence type="ECO:0000313" key="8">
    <source>
        <dbReference type="EMBL" id="KXX78399.1"/>
    </source>
</evidence>